<keyword evidence="2 5" id="KW-0808">Transferase</keyword>
<sequence>MKTFKSIELFAGAGGLALGLEQAGFEHIALVEFDKYAAETLKFNRPNWNVICEDIQQVSTRDLEKEFNIKAKELDLLSGGAPCQSFSYAGKRLGLEDTRGTMFYHYATFLNKLKPKMFLFENVKGLLTHNKGETFKTIIDIFSQQGYQVSYQVLNALDYQVAQKRERLIVVGIRNDLTNHVKFEFPKKNENRHLVLRDILKDVPKSECAKYSKEKQEIFKLVPAGGCWRDIDEKIAKTYMKSCWYMEGGRTGILRRLSLDEPGLTVLTTPQMKQTERCHPIEVRPFSVRENARIQSFPDDWIFKGSIANQYKQVGNAVPCNLAKYVGISIINSLKGDCENG</sequence>
<evidence type="ECO:0000313" key="9">
    <source>
        <dbReference type="Proteomes" id="UP001059819"/>
    </source>
</evidence>
<dbReference type="SUPFAM" id="SSF53335">
    <property type="entry name" value="S-adenosyl-L-methionine-dependent methyltransferases"/>
    <property type="match status" value="1"/>
</dbReference>
<dbReference type="Proteomes" id="UP001059819">
    <property type="component" value="Chromosome"/>
</dbReference>
<proteinExistence type="inferred from homology"/>
<dbReference type="InterPro" id="IPR001525">
    <property type="entry name" value="C5_MeTfrase"/>
</dbReference>
<dbReference type="InterPro" id="IPR018117">
    <property type="entry name" value="C5_DNA_meth_AS"/>
</dbReference>
<comment type="catalytic activity">
    <reaction evidence="7">
        <text>a 2'-deoxycytidine in DNA + S-adenosyl-L-methionine = a 5-methyl-2'-deoxycytidine in DNA + S-adenosyl-L-homocysteine + H(+)</text>
        <dbReference type="Rhea" id="RHEA:13681"/>
        <dbReference type="Rhea" id="RHEA-COMP:11369"/>
        <dbReference type="Rhea" id="RHEA-COMP:11370"/>
        <dbReference type="ChEBI" id="CHEBI:15378"/>
        <dbReference type="ChEBI" id="CHEBI:57856"/>
        <dbReference type="ChEBI" id="CHEBI:59789"/>
        <dbReference type="ChEBI" id="CHEBI:85452"/>
        <dbReference type="ChEBI" id="CHEBI:85454"/>
        <dbReference type="EC" id="2.1.1.37"/>
    </reaction>
</comment>
<dbReference type="Gene3D" id="3.40.50.150">
    <property type="entry name" value="Vaccinia Virus protein VP39"/>
    <property type="match status" value="1"/>
</dbReference>
<dbReference type="EC" id="2.1.1.37" evidence="7"/>
<evidence type="ECO:0000256" key="4">
    <source>
        <dbReference type="ARBA" id="ARBA00022747"/>
    </source>
</evidence>
<evidence type="ECO:0000256" key="1">
    <source>
        <dbReference type="ARBA" id="ARBA00022603"/>
    </source>
</evidence>
<keyword evidence="1 5" id="KW-0489">Methyltransferase</keyword>
<keyword evidence="4" id="KW-0680">Restriction system</keyword>
<dbReference type="Gene3D" id="3.90.120.10">
    <property type="entry name" value="DNA Methylase, subunit A, domain 2"/>
    <property type="match status" value="1"/>
</dbReference>
<feature type="active site" evidence="5">
    <location>
        <position position="83"/>
    </location>
</feature>
<name>A0ABY5TWV4_9MOLU</name>
<evidence type="ECO:0000256" key="6">
    <source>
        <dbReference type="RuleBase" id="RU000416"/>
    </source>
</evidence>
<dbReference type="CDD" id="cd00315">
    <property type="entry name" value="Cyt_C5_DNA_methylase"/>
    <property type="match status" value="1"/>
</dbReference>
<comment type="similarity">
    <text evidence="5 6">Belongs to the class I-like SAM-binding methyltransferase superfamily. C5-methyltransferase family.</text>
</comment>
<dbReference type="PRINTS" id="PR00105">
    <property type="entry name" value="C5METTRFRASE"/>
</dbReference>
<gene>
    <name evidence="8" type="ORF">NX779_03385</name>
</gene>
<dbReference type="GO" id="GO:0032259">
    <property type="term" value="P:methylation"/>
    <property type="evidence" value="ECO:0007669"/>
    <property type="project" value="UniProtKB-KW"/>
</dbReference>
<organism evidence="8 9">
    <name type="scientific">Mycoplasma cottewii</name>
    <dbReference type="NCBI Taxonomy" id="51364"/>
    <lineage>
        <taxon>Bacteria</taxon>
        <taxon>Bacillati</taxon>
        <taxon>Mycoplasmatota</taxon>
        <taxon>Mollicutes</taxon>
        <taxon>Mycoplasmataceae</taxon>
        <taxon>Mycoplasma</taxon>
    </lineage>
</organism>
<dbReference type="RefSeq" id="WP_259430013.1">
    <property type="nucleotide sequence ID" value="NZ_CP103424.1"/>
</dbReference>
<dbReference type="EMBL" id="CP103424">
    <property type="protein sequence ID" value="UWD34829.1"/>
    <property type="molecule type" value="Genomic_DNA"/>
</dbReference>
<protein>
    <recommendedName>
        <fullName evidence="7">Cytosine-specific methyltransferase</fullName>
        <ecNumber evidence="7">2.1.1.37</ecNumber>
    </recommendedName>
</protein>
<dbReference type="PANTHER" id="PTHR10629:SF52">
    <property type="entry name" value="DNA (CYTOSINE-5)-METHYLTRANSFERASE 1"/>
    <property type="match status" value="1"/>
</dbReference>
<dbReference type="InterPro" id="IPR050390">
    <property type="entry name" value="C5-Methyltransferase"/>
</dbReference>
<accession>A0ABY5TWV4</accession>
<evidence type="ECO:0000256" key="2">
    <source>
        <dbReference type="ARBA" id="ARBA00022679"/>
    </source>
</evidence>
<dbReference type="GO" id="GO:0008168">
    <property type="term" value="F:methyltransferase activity"/>
    <property type="evidence" value="ECO:0007669"/>
    <property type="project" value="UniProtKB-KW"/>
</dbReference>
<keyword evidence="9" id="KW-1185">Reference proteome</keyword>
<reference evidence="8" key="1">
    <citation type="submission" date="2022-08" db="EMBL/GenBank/DDBJ databases">
        <title>Complete genome sequence of Mycoplasma cottewii type strain VIS.</title>
        <authorList>
            <person name="Spergser J."/>
        </authorList>
    </citation>
    <scope>NUCLEOTIDE SEQUENCE</scope>
    <source>
        <strain evidence="8">VIS</strain>
    </source>
</reference>
<dbReference type="InterPro" id="IPR029063">
    <property type="entry name" value="SAM-dependent_MTases_sf"/>
</dbReference>
<evidence type="ECO:0000256" key="3">
    <source>
        <dbReference type="ARBA" id="ARBA00022691"/>
    </source>
</evidence>
<evidence type="ECO:0000313" key="8">
    <source>
        <dbReference type="EMBL" id="UWD34829.1"/>
    </source>
</evidence>
<dbReference type="NCBIfam" id="TIGR00675">
    <property type="entry name" value="dcm"/>
    <property type="match status" value="1"/>
</dbReference>
<keyword evidence="3 5" id="KW-0949">S-adenosyl-L-methionine</keyword>
<evidence type="ECO:0000256" key="7">
    <source>
        <dbReference type="RuleBase" id="RU000417"/>
    </source>
</evidence>
<dbReference type="PANTHER" id="PTHR10629">
    <property type="entry name" value="CYTOSINE-SPECIFIC METHYLTRANSFERASE"/>
    <property type="match status" value="1"/>
</dbReference>
<dbReference type="PROSITE" id="PS00094">
    <property type="entry name" value="C5_MTASE_1"/>
    <property type="match status" value="1"/>
</dbReference>
<evidence type="ECO:0000256" key="5">
    <source>
        <dbReference type="PROSITE-ProRule" id="PRU01016"/>
    </source>
</evidence>
<dbReference type="Pfam" id="PF00145">
    <property type="entry name" value="DNA_methylase"/>
    <property type="match status" value="1"/>
</dbReference>
<dbReference type="PROSITE" id="PS51679">
    <property type="entry name" value="SAM_MT_C5"/>
    <property type="match status" value="1"/>
</dbReference>